<dbReference type="GO" id="GO:0016020">
    <property type="term" value="C:membrane"/>
    <property type="evidence" value="ECO:0007669"/>
    <property type="project" value="UniProtKB-SubCell"/>
</dbReference>
<dbReference type="PATRIC" id="fig|1612624.7.peg.5584"/>
<comment type="caution">
    <text evidence="9">The sequence shown here is derived from an EMBL/GenBank/DDBJ whole genome shotgun (WGS) entry which is preliminary data.</text>
</comment>
<evidence type="ECO:0000259" key="8">
    <source>
        <dbReference type="Pfam" id="PF02683"/>
    </source>
</evidence>
<keyword evidence="3 7" id="KW-0812">Transmembrane</keyword>
<sequence length="249" mass="26217">MSIADISIWTAVLAGALSFLSPCVLPLVPPYLCYMAGISVDQFRGGETQVAATGTRRAVFGAAFLFTLGFATVFVALGAGASSIGLVLRQHIDILSRVGGIVIIIMGLHFLGVLRIGILGREARFQGGGKPATLSGAYIMGLAFAFGWTPCIGPVLGTILGVAAARDTVTDGAMLLAVYSLGLAIPFWIAAGFSGAFMKFLSRFRRHLGLVEKLMGVFLILAGLAFVFGFISSMAIWFQETFPVLMQIG</sequence>
<evidence type="ECO:0000256" key="6">
    <source>
        <dbReference type="ARBA" id="ARBA00023136"/>
    </source>
</evidence>
<feature type="domain" description="Cytochrome C biogenesis protein transmembrane" evidence="8">
    <location>
        <begin position="10"/>
        <end position="223"/>
    </location>
</feature>
<reference evidence="9 10" key="1">
    <citation type="journal article" date="2016" name="Syst. Appl. Microbiol.">
        <title>Pararhizobium polonicum sp. nov. isolated from tumors on stone fruit rootstocks.</title>
        <authorList>
            <person name="Pulawska J."/>
            <person name="Kuzmanovic N."/>
            <person name="Willems A."/>
            <person name="Pothier J.F."/>
        </authorList>
    </citation>
    <scope>NUCLEOTIDE SEQUENCE [LARGE SCALE GENOMIC DNA]</scope>
    <source>
        <strain evidence="9 10">F5.1</strain>
    </source>
</reference>
<keyword evidence="6 7" id="KW-0472">Membrane</keyword>
<name>A0A1C7NYS1_9HYPH</name>
<dbReference type="RefSeq" id="WP_068955563.1">
    <property type="nucleotide sequence ID" value="NZ_LGLV01000011.1"/>
</dbReference>
<keyword evidence="5 7" id="KW-1133">Transmembrane helix</keyword>
<dbReference type="Proteomes" id="UP000093111">
    <property type="component" value="Unassembled WGS sequence"/>
</dbReference>
<dbReference type="Pfam" id="PF02683">
    <property type="entry name" value="DsbD_TM"/>
    <property type="match status" value="1"/>
</dbReference>
<dbReference type="PANTHER" id="PTHR31272">
    <property type="entry name" value="CYTOCHROME C-TYPE BIOGENESIS PROTEIN HI_1454-RELATED"/>
    <property type="match status" value="1"/>
</dbReference>
<feature type="transmembrane region" description="Helical" evidence="7">
    <location>
        <begin position="6"/>
        <end position="28"/>
    </location>
</feature>
<accession>A0A1C7NYS1</accession>
<comment type="similarity">
    <text evidence="2">Belongs to the DsbD family.</text>
</comment>
<gene>
    <name evidence="9" type="ORF">ADU59_18195</name>
</gene>
<organism evidence="9 10">
    <name type="scientific">Pararhizobium polonicum</name>
    <dbReference type="NCBI Taxonomy" id="1612624"/>
    <lineage>
        <taxon>Bacteria</taxon>
        <taxon>Pseudomonadati</taxon>
        <taxon>Pseudomonadota</taxon>
        <taxon>Alphaproteobacteria</taxon>
        <taxon>Hyphomicrobiales</taxon>
        <taxon>Rhizobiaceae</taxon>
        <taxon>Rhizobium/Agrobacterium group</taxon>
        <taxon>Pararhizobium</taxon>
    </lineage>
</organism>
<evidence type="ECO:0000256" key="3">
    <source>
        <dbReference type="ARBA" id="ARBA00022692"/>
    </source>
</evidence>
<feature type="transmembrane region" description="Helical" evidence="7">
    <location>
        <begin position="63"/>
        <end position="88"/>
    </location>
</feature>
<dbReference type="OrthoDB" id="9803065at2"/>
<evidence type="ECO:0000256" key="4">
    <source>
        <dbReference type="ARBA" id="ARBA00022748"/>
    </source>
</evidence>
<keyword evidence="10" id="KW-1185">Reference proteome</keyword>
<evidence type="ECO:0000313" key="10">
    <source>
        <dbReference type="Proteomes" id="UP000093111"/>
    </source>
</evidence>
<evidence type="ECO:0000256" key="7">
    <source>
        <dbReference type="SAM" id="Phobius"/>
    </source>
</evidence>
<feature type="transmembrane region" description="Helical" evidence="7">
    <location>
        <begin position="176"/>
        <end position="202"/>
    </location>
</feature>
<evidence type="ECO:0000313" key="9">
    <source>
        <dbReference type="EMBL" id="OBZ94120.1"/>
    </source>
</evidence>
<feature type="transmembrane region" description="Helical" evidence="7">
    <location>
        <begin position="94"/>
        <end position="116"/>
    </location>
</feature>
<protein>
    <submittedName>
        <fullName evidence="9">Cytochrome C biogenesis protein</fullName>
    </submittedName>
</protein>
<proteinExistence type="inferred from homology"/>
<evidence type="ECO:0000256" key="2">
    <source>
        <dbReference type="ARBA" id="ARBA00006143"/>
    </source>
</evidence>
<dbReference type="InterPro" id="IPR051790">
    <property type="entry name" value="Cytochrome_c-biogenesis_DsbD"/>
</dbReference>
<dbReference type="InterPro" id="IPR003834">
    <property type="entry name" value="Cyt_c_assmbl_TM_dom"/>
</dbReference>
<feature type="transmembrane region" description="Helical" evidence="7">
    <location>
        <begin position="137"/>
        <end position="164"/>
    </location>
</feature>
<keyword evidence="4" id="KW-0201">Cytochrome c-type biogenesis</keyword>
<evidence type="ECO:0000256" key="1">
    <source>
        <dbReference type="ARBA" id="ARBA00004141"/>
    </source>
</evidence>
<dbReference type="PANTHER" id="PTHR31272:SF4">
    <property type="entry name" value="CYTOCHROME C-TYPE BIOGENESIS PROTEIN HI_1454-RELATED"/>
    <property type="match status" value="1"/>
</dbReference>
<evidence type="ECO:0000256" key="5">
    <source>
        <dbReference type="ARBA" id="ARBA00022989"/>
    </source>
</evidence>
<dbReference type="GO" id="GO:0017004">
    <property type="term" value="P:cytochrome complex assembly"/>
    <property type="evidence" value="ECO:0007669"/>
    <property type="project" value="UniProtKB-KW"/>
</dbReference>
<dbReference type="STRING" id="1612624.ADU59_18195"/>
<dbReference type="AlphaFoldDB" id="A0A1C7NYS1"/>
<dbReference type="EMBL" id="LGLV01000011">
    <property type="protein sequence ID" value="OBZ94120.1"/>
    <property type="molecule type" value="Genomic_DNA"/>
</dbReference>
<comment type="subcellular location">
    <subcellularLocation>
        <location evidence="1">Membrane</location>
        <topology evidence="1">Multi-pass membrane protein</topology>
    </subcellularLocation>
</comment>
<feature type="transmembrane region" description="Helical" evidence="7">
    <location>
        <begin position="214"/>
        <end position="238"/>
    </location>
</feature>